<evidence type="ECO:0000313" key="5">
    <source>
        <dbReference type="Proteomes" id="UP000001064"/>
    </source>
</evidence>
<dbReference type="Pfam" id="PF01833">
    <property type="entry name" value="TIG"/>
    <property type="match status" value="1"/>
</dbReference>
<dbReference type="VEuPathDB" id="AmoebaDB:DICPUDRAFT_151045"/>
<dbReference type="InParanoid" id="F0ZHV2"/>
<dbReference type="EMBL" id="GL871025">
    <property type="protein sequence ID" value="EGC36487.1"/>
    <property type="molecule type" value="Genomic_DNA"/>
</dbReference>
<dbReference type="OrthoDB" id="20816at2759"/>
<dbReference type="STRING" id="5786.F0ZHV2"/>
<accession>F0ZHV2</accession>
<dbReference type="RefSeq" id="XP_003287000.1">
    <property type="nucleotide sequence ID" value="XM_003286952.1"/>
</dbReference>
<feature type="region of interest" description="Disordered" evidence="1">
    <location>
        <begin position="1212"/>
        <end position="1249"/>
    </location>
</feature>
<organism evidence="4 5">
    <name type="scientific">Dictyostelium purpureum</name>
    <name type="common">Slime mold</name>
    <dbReference type="NCBI Taxonomy" id="5786"/>
    <lineage>
        <taxon>Eukaryota</taxon>
        <taxon>Amoebozoa</taxon>
        <taxon>Evosea</taxon>
        <taxon>Eumycetozoa</taxon>
        <taxon>Dictyostelia</taxon>
        <taxon>Dictyosteliales</taxon>
        <taxon>Dictyosteliaceae</taxon>
        <taxon>Dictyostelium</taxon>
    </lineage>
</organism>
<feature type="compositionally biased region" description="Low complexity" evidence="1">
    <location>
        <begin position="1220"/>
        <end position="1247"/>
    </location>
</feature>
<dbReference type="GO" id="GO:0006907">
    <property type="term" value="P:pinocytosis"/>
    <property type="evidence" value="ECO:0000318"/>
    <property type="project" value="GO_Central"/>
</dbReference>
<reference evidence="5" key="1">
    <citation type="journal article" date="2011" name="Genome Biol.">
        <title>Comparative genomics of the social amoebae Dictyostelium discoideum and Dictyostelium purpureum.</title>
        <authorList>
            <consortium name="US DOE Joint Genome Institute (JGI-PGF)"/>
            <person name="Sucgang R."/>
            <person name="Kuo A."/>
            <person name="Tian X."/>
            <person name="Salerno W."/>
            <person name="Parikh A."/>
            <person name="Feasley C.L."/>
            <person name="Dalin E."/>
            <person name="Tu H."/>
            <person name="Huang E."/>
            <person name="Barry K."/>
            <person name="Lindquist E."/>
            <person name="Shapiro H."/>
            <person name="Bruce D."/>
            <person name="Schmutz J."/>
            <person name="Salamov A."/>
            <person name="Fey P."/>
            <person name="Gaudet P."/>
            <person name="Anjard C."/>
            <person name="Babu M.M."/>
            <person name="Basu S."/>
            <person name="Bushmanova Y."/>
            <person name="van der Wel H."/>
            <person name="Katoh-Kurasawa M."/>
            <person name="Dinh C."/>
            <person name="Coutinho P.M."/>
            <person name="Saito T."/>
            <person name="Elias M."/>
            <person name="Schaap P."/>
            <person name="Kay R.R."/>
            <person name="Henrissat B."/>
            <person name="Eichinger L."/>
            <person name="Rivero F."/>
            <person name="Putnam N.H."/>
            <person name="West C.M."/>
            <person name="Loomis W.F."/>
            <person name="Chisholm R.L."/>
            <person name="Shaulsky G."/>
            <person name="Strassmann J.E."/>
            <person name="Queller D.C."/>
            <person name="Kuspa A."/>
            <person name="Grigoriev I.V."/>
        </authorList>
    </citation>
    <scope>NUCLEOTIDE SEQUENCE [LARGE SCALE GENOMIC DNA]</scope>
    <source>
        <strain evidence="5">QSDP1</strain>
    </source>
</reference>
<name>F0ZHV2_DICPU</name>
<proteinExistence type="predicted"/>
<dbReference type="FunCoup" id="F0ZHV2">
    <property type="interactions" value="307"/>
</dbReference>
<keyword evidence="5" id="KW-1185">Reference proteome</keyword>
<evidence type="ECO:0000313" key="4">
    <source>
        <dbReference type="EMBL" id="EGC36487.1"/>
    </source>
</evidence>
<protein>
    <recommendedName>
        <fullName evidence="3">IPT/TIG domain-containing protein</fullName>
    </recommendedName>
</protein>
<dbReference type="KEGG" id="dpp:DICPUDRAFT_151045"/>
<dbReference type="Proteomes" id="UP000001064">
    <property type="component" value="Unassembled WGS sequence"/>
</dbReference>
<dbReference type="InterPro" id="IPR002909">
    <property type="entry name" value="IPT_dom"/>
</dbReference>
<dbReference type="Gene3D" id="3.80.10.10">
    <property type="entry name" value="Ribonuclease Inhibitor"/>
    <property type="match status" value="1"/>
</dbReference>
<feature type="signal peptide" evidence="2">
    <location>
        <begin position="1"/>
        <end position="16"/>
    </location>
</feature>
<feature type="compositionally biased region" description="Low complexity" evidence="1">
    <location>
        <begin position="1177"/>
        <end position="1190"/>
    </location>
</feature>
<dbReference type="PANTHER" id="PTHR31093">
    <property type="entry name" value="CELL SURFACE GLYCOPROTEIN GP138-RELATED-RELATED"/>
    <property type="match status" value="1"/>
</dbReference>
<dbReference type="GeneID" id="10500568"/>
<dbReference type="InterPro" id="IPR053133">
    <property type="entry name" value="Sexual_fusion_gp"/>
</dbReference>
<dbReference type="PANTHER" id="PTHR31093:SF4">
    <property type="entry name" value="CELL SURFACE GLYCOPROTEIN-RELATED"/>
    <property type="match status" value="1"/>
</dbReference>
<gene>
    <name evidence="4" type="ORF">DICPUDRAFT_151045</name>
</gene>
<feature type="region of interest" description="Disordered" evidence="1">
    <location>
        <begin position="1165"/>
        <end position="1193"/>
    </location>
</feature>
<dbReference type="Gene3D" id="2.60.40.10">
    <property type="entry name" value="Immunoglobulins"/>
    <property type="match status" value="1"/>
</dbReference>
<feature type="region of interest" description="Disordered" evidence="1">
    <location>
        <begin position="1287"/>
        <end position="1317"/>
    </location>
</feature>
<evidence type="ECO:0000259" key="3">
    <source>
        <dbReference type="Pfam" id="PF01833"/>
    </source>
</evidence>
<dbReference type="InterPro" id="IPR013783">
    <property type="entry name" value="Ig-like_fold"/>
</dbReference>
<feature type="region of interest" description="Disordered" evidence="1">
    <location>
        <begin position="1361"/>
        <end position="1419"/>
    </location>
</feature>
<feature type="chain" id="PRO_5003265140" description="IPT/TIG domain-containing protein" evidence="2">
    <location>
        <begin position="17"/>
        <end position="1419"/>
    </location>
</feature>
<feature type="compositionally biased region" description="Basic and acidic residues" evidence="1">
    <location>
        <begin position="1387"/>
        <end position="1396"/>
    </location>
</feature>
<dbReference type="GO" id="GO:0045335">
    <property type="term" value="C:phagocytic vesicle"/>
    <property type="evidence" value="ECO:0000318"/>
    <property type="project" value="GO_Central"/>
</dbReference>
<feature type="compositionally biased region" description="Low complexity" evidence="1">
    <location>
        <begin position="1288"/>
        <end position="1317"/>
    </location>
</feature>
<keyword evidence="2" id="KW-0732">Signal</keyword>
<evidence type="ECO:0000256" key="1">
    <source>
        <dbReference type="SAM" id="MobiDB-lite"/>
    </source>
</evidence>
<dbReference type="SUPFAM" id="SSF52047">
    <property type="entry name" value="RNI-like"/>
    <property type="match status" value="1"/>
</dbReference>
<feature type="domain" description="IPT/TIG" evidence="3">
    <location>
        <begin position="520"/>
        <end position="592"/>
    </location>
</feature>
<evidence type="ECO:0000256" key="2">
    <source>
        <dbReference type="SAM" id="SignalP"/>
    </source>
</evidence>
<sequence length="1419" mass="158837">MKIFIILLLIINCVFAVQELSGASQKQEAINLIKQVFGVTTSDPCSSGYISCKAIDPSNVDTLYYVESLFFYQSQTSVVNIESDFTAFVNITKIHITSYYRVSPNFFSGLNKLNSLTSLFIDTHETAISDSVTIPKSLNSIKFNNLGAKLVSGFFNGNAQFLTVVNALPGYGIASTLSNDNQYLIDLEIPLTFSSGFPNNLNRLKSLQSLNLYVYNEVGTTINPSLGSFEFPTFGEFNALKTLIFDFTYDDESKIQLFNFPSSINNIKSLKELSIFKKGFKIDKSIGYLDVSSINTGLNINIEQAGDLLSSCTGRPCLVVPQNSELYTFSLDFNMTNLDLSNFTYIEISYNYFSQELPVDTIDFASIEYLKISDSAFKGKIPDEYCQIPISSMIIKFNKFTEVPSCFVCIGGAAADNIIPNKFTNFDSSTNASCPNFYVNPSYNKLADAQGDIIYIEGKDMGYSVTIEPSLNYKFETSNNKLGIVIPEGSGVGPFNYKITFNNNPSKSFDFSYGYKKPNPEFFYITSSNTLAIVGTSFSSDDSKNSLTIGGNSYTSTFTKPNLLVLDSNPASSSFDVVVTVDGQTSDKVTFTTFSKSIYIDAPANKLELAGGEVDLSGSFVVSDIKSVNVRINNVPCTVKSVSASSIKITYPPVKVGGAYVYEMIISGNHYSTLIQYKNVVYPAPPTDSNGSNDSSDSNTRYYHYNPDFLSIFLRYQQILLDIDSSSYISLIVIVIFSINNNNNNNNYNYNYNNNNNNNFNTFTLFISVLIMIGKMMEPHHGIAPAQQLNQEANIETTFYSPTFKRYESVTFYANLLNILKQYAGIVDRYQAAARRIIWGNIFQLLAQPQRPCDLLFSPVISSWLDEKSVDLMDIETYFTAFTQAQYQYPNIFLDFPPVPSAFSIPGISAPITSFRIPKSHLPNLESTFGVLQQQSSQQSFHTQNPLHKQQQQFNINQLHQIQQLQQQQQQNRLPKSPSLSNINPYQNIEILKQQQQFQLQQQLQIQQLRHQQPLFNFQQQQQQIQLQQLLQQQQQQSQLLINQLQNSSPPQPPLSYSQKNATVWSTELPSVFQQLSLLQSWSPYLQKLSPFCKELIWKTCGLFVHFTNFERSSFLVTFLRWSKDPIPNLSHITIMFSAIGYLKERGLLKIDLFYPQTNTPVFKDSPMANRNLDTGSSRGSPNSSPSHSQSYDDFNSLVDEDYDVDQYESGVVSDDEDLSPVSSSTITVQSSNSTSNSNANSPRSTNIHSLNNINAASQGLNSLVNSKKRKSTETINDLAVAAVFSDSSNNNNNKNNYNSTSSSSSPLPSPSTSPKLLLNKINSKEVDLEDKEDISKQLHTLKRLKSTESLTALANSIPDFDEKVNNKGDGNNNIQIEEIQQEDQEQEKNNKKQSEGFDTEPSAGMKKSKSMNINSILC</sequence>
<dbReference type="InterPro" id="IPR032675">
    <property type="entry name" value="LRR_dom_sf"/>
</dbReference>
<dbReference type="eggNOG" id="ENOG502RG0N">
    <property type="taxonomic scope" value="Eukaryota"/>
</dbReference>
<dbReference type="GO" id="GO:0005886">
    <property type="term" value="C:plasma membrane"/>
    <property type="evidence" value="ECO:0000318"/>
    <property type="project" value="GO_Central"/>
</dbReference>